<evidence type="ECO:0000256" key="9">
    <source>
        <dbReference type="ARBA" id="ARBA00022989"/>
    </source>
</evidence>
<feature type="transmembrane region" description="Helical" evidence="13">
    <location>
        <begin position="172"/>
        <end position="193"/>
    </location>
</feature>
<dbReference type="InterPro" id="IPR048279">
    <property type="entry name" value="MdtK-like"/>
</dbReference>
<dbReference type="PANTHER" id="PTHR43298">
    <property type="entry name" value="MULTIDRUG RESISTANCE PROTEIN NORM-RELATED"/>
    <property type="match status" value="1"/>
</dbReference>
<proteinExistence type="inferred from homology"/>
<comment type="caution">
    <text evidence="14">The sequence shown here is derived from an EMBL/GenBank/DDBJ whole genome shotgun (WGS) entry which is preliminary data.</text>
</comment>
<feature type="transmembrane region" description="Helical" evidence="13">
    <location>
        <begin position="361"/>
        <end position="380"/>
    </location>
</feature>
<feature type="transmembrane region" description="Helical" evidence="13">
    <location>
        <begin position="61"/>
        <end position="86"/>
    </location>
</feature>
<feature type="transmembrane region" description="Helical" evidence="13">
    <location>
        <begin position="418"/>
        <end position="442"/>
    </location>
</feature>
<name>A0A498CPM2_9FIRM</name>
<keyword evidence="8 13" id="KW-0812">Transmembrane</keyword>
<keyword evidence="5" id="KW-0813">Transport</keyword>
<protein>
    <recommendedName>
        <fullName evidence="4">Probable multidrug resistance protein NorM</fullName>
    </recommendedName>
    <alternativeName>
        <fullName evidence="12">Multidrug-efflux transporter</fullName>
    </alternativeName>
</protein>
<gene>
    <name evidence="14" type="ORF">D4A47_03255</name>
</gene>
<accession>A0A498CPM2</accession>
<dbReference type="PANTHER" id="PTHR43298:SF2">
    <property type="entry name" value="FMN_FAD EXPORTER YEEO-RELATED"/>
    <property type="match status" value="1"/>
</dbReference>
<keyword evidence="9 13" id="KW-1133">Transmembrane helix</keyword>
<evidence type="ECO:0000313" key="15">
    <source>
        <dbReference type="Proteomes" id="UP000276301"/>
    </source>
</evidence>
<sequence>METRNYTMERDLTVGSVPKQLLSFAAPLFLANLLQSLYSIVDMAVVGRFVGSAGLAAVSSAAMLSFIIQSVCTGVTTGGAVLIAQYKGARDTRGQRETTGALFSVSELAALLVTAAGLLAYRPVFSLMNLPAEALPHALRYMRVICLGTVFVFGYNAVCSVLRGLGDSKSPLFFVAVATVVNILLDLLLVGPLGLGTEGAAIATAASQGVSFLTAVFVLRRRGLPLDFSPAYFRTAPKTCRAILRIGFPTAVQMTVLNLSYLLVTGMLNGYGVAVAAAAGVGLKVNSFAAMPCWAVGQAVTTMAGQNLGAGDTGRAEETAKSGLRLALLVTAASILAVQLFTAQIIGLFNTDPEVVREGVFYLRVCCSFNSLVYAVMYTFDSFATGAGDSLFAMLNAMLHSVVMRLSLSWLLSVPLGLGFAGLCWGECLSPLLPFVFGILYFRSGRWRRKRLVS</sequence>
<comment type="similarity">
    <text evidence="3">Belongs to the multi antimicrobial extrusion (MATE) (TC 2.A.66.1) family.</text>
</comment>
<dbReference type="InterPro" id="IPR002528">
    <property type="entry name" value="MATE_fam"/>
</dbReference>
<feature type="transmembrane region" description="Helical" evidence="13">
    <location>
        <begin position="326"/>
        <end position="349"/>
    </location>
</feature>
<evidence type="ECO:0000313" key="14">
    <source>
        <dbReference type="EMBL" id="RLL13502.1"/>
    </source>
</evidence>
<evidence type="ECO:0000256" key="6">
    <source>
        <dbReference type="ARBA" id="ARBA00022449"/>
    </source>
</evidence>
<evidence type="ECO:0000256" key="5">
    <source>
        <dbReference type="ARBA" id="ARBA00022448"/>
    </source>
</evidence>
<evidence type="ECO:0000256" key="2">
    <source>
        <dbReference type="ARBA" id="ARBA00004651"/>
    </source>
</evidence>
<keyword evidence="6" id="KW-0050">Antiport</keyword>
<dbReference type="CDD" id="cd13138">
    <property type="entry name" value="MATE_yoeA_like"/>
    <property type="match status" value="1"/>
</dbReference>
<dbReference type="Proteomes" id="UP000276301">
    <property type="component" value="Unassembled WGS sequence"/>
</dbReference>
<dbReference type="GO" id="GO:0006811">
    <property type="term" value="P:monoatomic ion transport"/>
    <property type="evidence" value="ECO:0007669"/>
    <property type="project" value="UniProtKB-KW"/>
</dbReference>
<dbReference type="InterPro" id="IPR050222">
    <property type="entry name" value="MATE_MdtK"/>
</dbReference>
<dbReference type="AlphaFoldDB" id="A0A498CPM2"/>
<keyword evidence="10" id="KW-0406">Ion transport</keyword>
<evidence type="ECO:0000256" key="7">
    <source>
        <dbReference type="ARBA" id="ARBA00022475"/>
    </source>
</evidence>
<dbReference type="GO" id="GO:0005886">
    <property type="term" value="C:plasma membrane"/>
    <property type="evidence" value="ECO:0007669"/>
    <property type="project" value="UniProtKB-SubCell"/>
</dbReference>
<evidence type="ECO:0000256" key="3">
    <source>
        <dbReference type="ARBA" id="ARBA00010199"/>
    </source>
</evidence>
<comment type="subcellular location">
    <subcellularLocation>
        <location evidence="2">Cell membrane</location>
        <topology evidence="2">Multi-pass membrane protein</topology>
    </subcellularLocation>
</comment>
<dbReference type="EMBL" id="RCHT01000003">
    <property type="protein sequence ID" value="RLL13502.1"/>
    <property type="molecule type" value="Genomic_DNA"/>
</dbReference>
<feature type="transmembrane region" description="Helical" evidence="13">
    <location>
        <begin position="21"/>
        <end position="41"/>
    </location>
</feature>
<keyword evidence="15" id="KW-1185">Reference proteome</keyword>
<keyword evidence="11 13" id="KW-0472">Membrane</keyword>
<organism evidence="14 15">
    <name type="scientific">Anaerotruncus massiliensis</name>
    <name type="common">ex Liu et al. 2021</name>
    <dbReference type="NCBI Taxonomy" id="2321404"/>
    <lineage>
        <taxon>Bacteria</taxon>
        <taxon>Bacillati</taxon>
        <taxon>Bacillota</taxon>
        <taxon>Clostridia</taxon>
        <taxon>Eubacteriales</taxon>
        <taxon>Oscillospiraceae</taxon>
        <taxon>Anaerotruncus</taxon>
    </lineage>
</organism>
<dbReference type="GO" id="GO:0042910">
    <property type="term" value="F:xenobiotic transmembrane transporter activity"/>
    <property type="evidence" value="ECO:0007669"/>
    <property type="project" value="InterPro"/>
</dbReference>
<dbReference type="NCBIfam" id="TIGR00797">
    <property type="entry name" value="matE"/>
    <property type="match status" value="1"/>
</dbReference>
<evidence type="ECO:0000256" key="12">
    <source>
        <dbReference type="ARBA" id="ARBA00031636"/>
    </source>
</evidence>
<evidence type="ECO:0000256" key="11">
    <source>
        <dbReference type="ARBA" id="ARBA00023136"/>
    </source>
</evidence>
<dbReference type="PIRSF" id="PIRSF006603">
    <property type="entry name" value="DinF"/>
    <property type="match status" value="1"/>
</dbReference>
<evidence type="ECO:0000256" key="4">
    <source>
        <dbReference type="ARBA" id="ARBA00020268"/>
    </source>
</evidence>
<keyword evidence="7" id="KW-1003">Cell membrane</keyword>
<evidence type="ECO:0000256" key="8">
    <source>
        <dbReference type="ARBA" id="ARBA00022692"/>
    </source>
</evidence>
<reference evidence="14 15" key="1">
    <citation type="submission" date="2018-10" db="EMBL/GenBank/DDBJ databases">
        <title>Anaerotruncus faecis sp. nov., isolated from human feces.</title>
        <authorList>
            <person name="Wang Y.-J."/>
        </authorList>
    </citation>
    <scope>NUCLEOTIDE SEQUENCE [LARGE SCALE GENOMIC DNA]</scope>
    <source>
        <strain evidence="14 15">22A2-44</strain>
    </source>
</reference>
<dbReference type="Pfam" id="PF01554">
    <property type="entry name" value="MatE"/>
    <property type="match status" value="2"/>
</dbReference>
<dbReference type="GO" id="GO:0015297">
    <property type="term" value="F:antiporter activity"/>
    <property type="evidence" value="ECO:0007669"/>
    <property type="project" value="UniProtKB-KW"/>
</dbReference>
<comment type="function">
    <text evidence="1">Multidrug efflux pump.</text>
</comment>
<feature type="transmembrane region" description="Helical" evidence="13">
    <location>
        <begin position="141"/>
        <end position="165"/>
    </location>
</feature>
<feature type="transmembrane region" description="Helical" evidence="13">
    <location>
        <begin position="98"/>
        <end position="121"/>
    </location>
</feature>
<feature type="transmembrane region" description="Helical" evidence="13">
    <location>
        <begin position="199"/>
        <end position="219"/>
    </location>
</feature>
<evidence type="ECO:0000256" key="1">
    <source>
        <dbReference type="ARBA" id="ARBA00003408"/>
    </source>
</evidence>
<evidence type="ECO:0000256" key="10">
    <source>
        <dbReference type="ARBA" id="ARBA00023065"/>
    </source>
</evidence>
<evidence type="ECO:0000256" key="13">
    <source>
        <dbReference type="SAM" id="Phobius"/>
    </source>
</evidence>